<feature type="region of interest" description="Disordered" evidence="1">
    <location>
        <begin position="24"/>
        <end position="53"/>
    </location>
</feature>
<name>A0A1Y2DHK2_9PEZI</name>
<evidence type="ECO:0000313" key="2">
    <source>
        <dbReference type="EMBL" id="ORY58732.1"/>
    </source>
</evidence>
<dbReference type="InParanoid" id="A0A1Y2DHK2"/>
<organism evidence="2 3">
    <name type="scientific">Pseudomassariella vexata</name>
    <dbReference type="NCBI Taxonomy" id="1141098"/>
    <lineage>
        <taxon>Eukaryota</taxon>
        <taxon>Fungi</taxon>
        <taxon>Dikarya</taxon>
        <taxon>Ascomycota</taxon>
        <taxon>Pezizomycotina</taxon>
        <taxon>Sordariomycetes</taxon>
        <taxon>Xylariomycetidae</taxon>
        <taxon>Amphisphaeriales</taxon>
        <taxon>Pseudomassariaceae</taxon>
        <taxon>Pseudomassariella</taxon>
    </lineage>
</organism>
<dbReference type="EMBL" id="MCFJ01000015">
    <property type="protein sequence ID" value="ORY58732.1"/>
    <property type="molecule type" value="Genomic_DNA"/>
</dbReference>
<dbReference type="RefSeq" id="XP_040711544.1">
    <property type="nucleotide sequence ID" value="XM_040858784.1"/>
</dbReference>
<sequence>MDKIKDRAANLGLTLEPIDIERVHEFSSSNPPKHRPRHSQVPKRATSSYSRVRPGNSLTYWRPNCSPTSIEIALIETKAALNLPNDKGEEPVLPSNRPCIWTEEVGDERIDGEIKNFQGLFPKGGLAQLMMGAEIKAEAKIEEIKDNMGGGTLEATRRVQNICRLVLL</sequence>
<comment type="caution">
    <text evidence="2">The sequence shown here is derived from an EMBL/GenBank/DDBJ whole genome shotgun (WGS) entry which is preliminary data.</text>
</comment>
<dbReference type="Proteomes" id="UP000193689">
    <property type="component" value="Unassembled WGS sequence"/>
</dbReference>
<reference evidence="2 3" key="1">
    <citation type="submission" date="2016-07" db="EMBL/GenBank/DDBJ databases">
        <title>Pervasive Adenine N6-methylation of Active Genes in Fungi.</title>
        <authorList>
            <consortium name="DOE Joint Genome Institute"/>
            <person name="Mondo S.J."/>
            <person name="Dannebaum R.O."/>
            <person name="Kuo R.C."/>
            <person name="Labutti K."/>
            <person name="Haridas S."/>
            <person name="Kuo A."/>
            <person name="Salamov A."/>
            <person name="Ahrendt S.R."/>
            <person name="Lipzen A."/>
            <person name="Sullivan W."/>
            <person name="Andreopoulos W.B."/>
            <person name="Clum A."/>
            <person name="Lindquist E."/>
            <person name="Daum C."/>
            <person name="Ramamoorthy G.K."/>
            <person name="Gryganskyi A."/>
            <person name="Culley D."/>
            <person name="Magnuson J.K."/>
            <person name="James T.Y."/>
            <person name="O'Malley M.A."/>
            <person name="Stajich J.E."/>
            <person name="Spatafora J.W."/>
            <person name="Visel A."/>
            <person name="Grigoriev I.V."/>
        </authorList>
    </citation>
    <scope>NUCLEOTIDE SEQUENCE [LARGE SCALE GENOMIC DNA]</scope>
    <source>
        <strain evidence="2 3">CBS 129021</strain>
    </source>
</reference>
<dbReference type="GeneID" id="63774996"/>
<feature type="compositionally biased region" description="Basic residues" evidence="1">
    <location>
        <begin position="32"/>
        <end position="41"/>
    </location>
</feature>
<evidence type="ECO:0000313" key="3">
    <source>
        <dbReference type="Proteomes" id="UP000193689"/>
    </source>
</evidence>
<keyword evidence="3" id="KW-1185">Reference proteome</keyword>
<gene>
    <name evidence="2" type="ORF">BCR38DRAFT_413051</name>
</gene>
<dbReference type="AlphaFoldDB" id="A0A1Y2DHK2"/>
<proteinExistence type="predicted"/>
<protein>
    <submittedName>
        <fullName evidence="2">Uncharacterized protein</fullName>
    </submittedName>
</protein>
<accession>A0A1Y2DHK2</accession>
<evidence type="ECO:0000256" key="1">
    <source>
        <dbReference type="SAM" id="MobiDB-lite"/>
    </source>
</evidence>